<feature type="domain" description="C2H2-type" evidence="11">
    <location>
        <begin position="82"/>
        <end position="110"/>
    </location>
</feature>
<evidence type="ECO:0000256" key="1">
    <source>
        <dbReference type="ARBA" id="ARBA00004123"/>
    </source>
</evidence>
<feature type="domain" description="C2H2-type" evidence="11">
    <location>
        <begin position="32"/>
        <end position="59"/>
    </location>
</feature>
<keyword evidence="5 9" id="KW-0863">Zinc-finger</keyword>
<dbReference type="FunFam" id="3.30.160.60:FF:002343">
    <property type="entry name" value="Zinc finger protein 33A"/>
    <property type="match status" value="1"/>
</dbReference>
<keyword evidence="13" id="KW-1185">Reference proteome</keyword>
<keyword evidence="8" id="KW-0539">Nucleus</keyword>
<name>A0A674GYF0_TAEGU</name>
<keyword evidence="7" id="KW-0238">DNA-binding</keyword>
<dbReference type="OMA" id="MAVHERR"/>
<reference evidence="12" key="2">
    <citation type="submission" date="2025-09" db="UniProtKB">
        <authorList>
            <consortium name="Ensembl"/>
        </authorList>
    </citation>
    <scope>IDENTIFICATION</scope>
</reference>
<dbReference type="PROSITE" id="PS50157">
    <property type="entry name" value="ZINC_FINGER_C2H2_2"/>
    <property type="match status" value="3"/>
</dbReference>
<evidence type="ECO:0000256" key="10">
    <source>
        <dbReference type="SAM" id="MobiDB-lite"/>
    </source>
</evidence>
<feature type="domain" description="C2H2-type" evidence="11">
    <location>
        <begin position="60"/>
        <end position="80"/>
    </location>
</feature>
<dbReference type="Gene3D" id="3.30.160.60">
    <property type="entry name" value="Classic Zinc Finger"/>
    <property type="match status" value="4"/>
</dbReference>
<evidence type="ECO:0000313" key="12">
    <source>
        <dbReference type="Ensembl" id="ENSTGUP00000027396.1"/>
    </source>
</evidence>
<feature type="region of interest" description="Disordered" evidence="10">
    <location>
        <begin position="100"/>
        <end position="121"/>
    </location>
</feature>
<evidence type="ECO:0000313" key="13">
    <source>
        <dbReference type="Proteomes" id="UP000007754"/>
    </source>
</evidence>
<accession>A0A674GYF0</accession>
<evidence type="ECO:0000256" key="9">
    <source>
        <dbReference type="PROSITE-ProRule" id="PRU00042"/>
    </source>
</evidence>
<dbReference type="GeneTree" id="ENSGT01150000286939"/>
<dbReference type="Ensembl" id="ENSTGUT00000045818.1">
    <property type="protein sequence ID" value="ENSTGUP00000027396.1"/>
    <property type="gene ID" value="ENSTGUG00000026837.1"/>
</dbReference>
<proteinExistence type="inferred from homology"/>
<keyword evidence="3" id="KW-0479">Metal-binding</keyword>
<evidence type="ECO:0000256" key="8">
    <source>
        <dbReference type="ARBA" id="ARBA00023242"/>
    </source>
</evidence>
<dbReference type="PANTHER" id="PTHR23226:SF416">
    <property type="entry name" value="FI01424P"/>
    <property type="match status" value="1"/>
</dbReference>
<protein>
    <recommendedName>
        <fullName evidence="11">C2H2-type domain-containing protein</fullName>
    </recommendedName>
</protein>
<sequence length="121" mass="13961">MKSREDKSPRQNLVEEAILSSSTVQEPNGEEKPCSECGKRFQTSSDLLRHYRVHTDERPFCCPDCGKEFRRNSHLLRHQQRPFCFPGCGKGLKHNSTLATHQRTHIGEKPYQSPQCEKSFS</sequence>
<evidence type="ECO:0000259" key="11">
    <source>
        <dbReference type="PROSITE" id="PS50157"/>
    </source>
</evidence>
<evidence type="ECO:0000256" key="4">
    <source>
        <dbReference type="ARBA" id="ARBA00022737"/>
    </source>
</evidence>
<organism evidence="12 13">
    <name type="scientific">Taeniopygia guttata</name>
    <name type="common">Zebra finch</name>
    <name type="synonym">Poephila guttata</name>
    <dbReference type="NCBI Taxonomy" id="59729"/>
    <lineage>
        <taxon>Eukaryota</taxon>
        <taxon>Metazoa</taxon>
        <taxon>Chordata</taxon>
        <taxon>Craniata</taxon>
        <taxon>Vertebrata</taxon>
        <taxon>Euteleostomi</taxon>
        <taxon>Archelosauria</taxon>
        <taxon>Archosauria</taxon>
        <taxon>Dinosauria</taxon>
        <taxon>Saurischia</taxon>
        <taxon>Theropoda</taxon>
        <taxon>Coelurosauria</taxon>
        <taxon>Aves</taxon>
        <taxon>Neognathae</taxon>
        <taxon>Neoaves</taxon>
        <taxon>Telluraves</taxon>
        <taxon>Australaves</taxon>
        <taxon>Passeriformes</taxon>
        <taxon>Passeroidea</taxon>
        <taxon>Estrildidae</taxon>
        <taxon>Estrildinae</taxon>
        <taxon>Taeniopygia</taxon>
    </lineage>
</organism>
<feature type="region of interest" description="Disordered" evidence="10">
    <location>
        <begin position="1"/>
        <end position="37"/>
    </location>
</feature>
<comment type="similarity">
    <text evidence="2">Belongs to the krueppel C2H2-type zinc-finger protein family.</text>
</comment>
<evidence type="ECO:0000256" key="3">
    <source>
        <dbReference type="ARBA" id="ARBA00022723"/>
    </source>
</evidence>
<dbReference type="GO" id="GO:0000981">
    <property type="term" value="F:DNA-binding transcription factor activity, RNA polymerase II-specific"/>
    <property type="evidence" value="ECO:0007669"/>
    <property type="project" value="TreeGrafter"/>
</dbReference>
<dbReference type="InterPro" id="IPR036236">
    <property type="entry name" value="Znf_C2H2_sf"/>
</dbReference>
<comment type="subcellular location">
    <subcellularLocation>
        <location evidence="1">Nucleus</location>
    </subcellularLocation>
</comment>
<feature type="compositionally biased region" description="Polar residues" evidence="10">
    <location>
        <begin position="112"/>
        <end position="121"/>
    </location>
</feature>
<reference evidence="12" key="1">
    <citation type="submission" date="2025-08" db="UniProtKB">
        <authorList>
            <consortium name="Ensembl"/>
        </authorList>
    </citation>
    <scope>IDENTIFICATION</scope>
</reference>
<dbReference type="FunFam" id="3.30.160.60:FF:000663">
    <property type="entry name" value="Zinc finger protein 45"/>
    <property type="match status" value="1"/>
</dbReference>
<dbReference type="Pfam" id="PF00096">
    <property type="entry name" value="zf-C2H2"/>
    <property type="match status" value="3"/>
</dbReference>
<dbReference type="FunFam" id="3.30.160.60:FF:000358">
    <property type="entry name" value="zinc finger protein 24"/>
    <property type="match status" value="1"/>
</dbReference>
<dbReference type="SMART" id="SM00355">
    <property type="entry name" value="ZnF_C2H2"/>
    <property type="match status" value="3"/>
</dbReference>
<dbReference type="PROSITE" id="PS00028">
    <property type="entry name" value="ZINC_FINGER_C2H2_1"/>
    <property type="match status" value="2"/>
</dbReference>
<dbReference type="GO" id="GO:0005634">
    <property type="term" value="C:nucleus"/>
    <property type="evidence" value="ECO:0007669"/>
    <property type="project" value="UniProtKB-SubCell"/>
</dbReference>
<dbReference type="PANTHER" id="PTHR23226">
    <property type="entry name" value="ZINC FINGER AND SCAN DOMAIN-CONTAINING"/>
    <property type="match status" value="1"/>
</dbReference>
<evidence type="ECO:0000256" key="6">
    <source>
        <dbReference type="ARBA" id="ARBA00022833"/>
    </source>
</evidence>
<dbReference type="AlphaFoldDB" id="A0A674GYF0"/>
<keyword evidence="6" id="KW-0862">Zinc</keyword>
<dbReference type="InterPro" id="IPR013087">
    <property type="entry name" value="Znf_C2H2_type"/>
</dbReference>
<dbReference type="GO" id="GO:0000978">
    <property type="term" value="F:RNA polymerase II cis-regulatory region sequence-specific DNA binding"/>
    <property type="evidence" value="ECO:0007669"/>
    <property type="project" value="TreeGrafter"/>
</dbReference>
<dbReference type="Proteomes" id="UP000007754">
    <property type="component" value="Unplaced"/>
</dbReference>
<evidence type="ECO:0000256" key="7">
    <source>
        <dbReference type="ARBA" id="ARBA00023125"/>
    </source>
</evidence>
<evidence type="ECO:0000256" key="2">
    <source>
        <dbReference type="ARBA" id="ARBA00006991"/>
    </source>
</evidence>
<dbReference type="SUPFAM" id="SSF57667">
    <property type="entry name" value="beta-beta-alpha zinc fingers"/>
    <property type="match status" value="2"/>
</dbReference>
<evidence type="ECO:0000256" key="5">
    <source>
        <dbReference type="ARBA" id="ARBA00022771"/>
    </source>
</evidence>
<dbReference type="InParanoid" id="A0A674GYF0"/>
<keyword evidence="4" id="KW-0677">Repeat</keyword>
<dbReference type="GO" id="GO:0008270">
    <property type="term" value="F:zinc ion binding"/>
    <property type="evidence" value="ECO:0007669"/>
    <property type="project" value="UniProtKB-KW"/>
</dbReference>